<organism evidence="2 3">
    <name type="scientific">Seiridium cardinale</name>
    <dbReference type="NCBI Taxonomy" id="138064"/>
    <lineage>
        <taxon>Eukaryota</taxon>
        <taxon>Fungi</taxon>
        <taxon>Dikarya</taxon>
        <taxon>Ascomycota</taxon>
        <taxon>Pezizomycotina</taxon>
        <taxon>Sordariomycetes</taxon>
        <taxon>Xylariomycetidae</taxon>
        <taxon>Amphisphaeriales</taxon>
        <taxon>Sporocadaceae</taxon>
        <taxon>Seiridium</taxon>
    </lineage>
</organism>
<proteinExistence type="predicted"/>
<feature type="region of interest" description="Disordered" evidence="1">
    <location>
        <begin position="117"/>
        <end position="152"/>
    </location>
</feature>
<gene>
    <name evidence="2" type="ORF">SCAR479_05292</name>
</gene>
<feature type="compositionally biased region" description="Polar residues" evidence="1">
    <location>
        <begin position="338"/>
        <end position="361"/>
    </location>
</feature>
<feature type="region of interest" description="Disordered" evidence="1">
    <location>
        <begin position="335"/>
        <end position="414"/>
    </location>
</feature>
<dbReference type="Proteomes" id="UP001465668">
    <property type="component" value="Unassembled WGS sequence"/>
</dbReference>
<dbReference type="EMBL" id="JARVKM010000018">
    <property type="protein sequence ID" value="KAK9777966.1"/>
    <property type="molecule type" value="Genomic_DNA"/>
</dbReference>
<name>A0ABR2XW23_9PEZI</name>
<keyword evidence="3" id="KW-1185">Reference proteome</keyword>
<sequence length="431" mass="48601">MASNPSTGQNEAPTSLGVRGEISSFVKTCIRNKFQELAFAYDAELQRDYLPQLRFLLNEIEKKHNEFKDTKRSIIQDIGEILMPLEVDSDLIDTVPSPFDDLHTAWRAVLRPDSPLKTVSSQLGAEPVRASPQQEVERRSSSPSTLGRNNAGKVDAFVSGVTRDKAQHIEQQSPLLIRHAGLATKDKDPHASSKRPAEEMVHVISGKRSKLDDQEVARMKTPPTSSESIDPYARIDRRIELSELHASECVFQILNRTTFYVIRCDSRGCSSRVVEKDPFKYKRAFNHFFRDHAEEPLTEAEIFERYAYEVTDATEDRIEAHTGIAEIPECTPRLELPTNLSRPSRLTPVHTSSKMGMSTSAGVHFDPWIPDDLSNDRGSLPEEDDADLSQEVNNESEKEQPSRALRQQPRPPYAAIAQGLMMREETGNDYN</sequence>
<evidence type="ECO:0000256" key="1">
    <source>
        <dbReference type="SAM" id="MobiDB-lite"/>
    </source>
</evidence>
<evidence type="ECO:0000313" key="2">
    <source>
        <dbReference type="EMBL" id="KAK9777966.1"/>
    </source>
</evidence>
<protein>
    <submittedName>
        <fullName evidence="2">Uncharacterized protein</fullName>
    </submittedName>
</protein>
<reference evidence="2 3" key="1">
    <citation type="submission" date="2024-02" db="EMBL/GenBank/DDBJ databases">
        <title>First draft genome assembly of two strains of Seiridium cardinale.</title>
        <authorList>
            <person name="Emiliani G."/>
            <person name="Scali E."/>
        </authorList>
    </citation>
    <scope>NUCLEOTIDE SEQUENCE [LARGE SCALE GENOMIC DNA]</scope>
    <source>
        <strain evidence="2 3">BM-138-000479</strain>
    </source>
</reference>
<accession>A0ABR2XW23</accession>
<evidence type="ECO:0000313" key="3">
    <source>
        <dbReference type="Proteomes" id="UP001465668"/>
    </source>
</evidence>
<comment type="caution">
    <text evidence="2">The sequence shown here is derived from an EMBL/GenBank/DDBJ whole genome shotgun (WGS) entry which is preliminary data.</text>
</comment>